<comment type="caution">
    <text evidence="3">The sequence shown here is derived from an EMBL/GenBank/DDBJ whole genome shotgun (WGS) entry which is preliminary data.</text>
</comment>
<feature type="compositionally biased region" description="Basic residues" evidence="1">
    <location>
        <begin position="366"/>
        <end position="375"/>
    </location>
</feature>
<gene>
    <name evidence="3" type="ORF">E4099_28205</name>
</gene>
<keyword evidence="4" id="KW-1185">Reference proteome</keyword>
<feature type="region of interest" description="Disordered" evidence="1">
    <location>
        <begin position="1"/>
        <end position="43"/>
    </location>
</feature>
<feature type="compositionally biased region" description="Polar residues" evidence="1">
    <location>
        <begin position="268"/>
        <end position="278"/>
    </location>
</feature>
<evidence type="ECO:0000259" key="2">
    <source>
        <dbReference type="Pfam" id="PF01551"/>
    </source>
</evidence>
<dbReference type="InterPro" id="IPR011055">
    <property type="entry name" value="Dup_hybrid_motif"/>
</dbReference>
<dbReference type="EMBL" id="SRID01000420">
    <property type="protein sequence ID" value="TGA91595.1"/>
    <property type="molecule type" value="Genomic_DNA"/>
</dbReference>
<dbReference type="PANTHER" id="PTHR21666">
    <property type="entry name" value="PEPTIDASE-RELATED"/>
    <property type="match status" value="1"/>
</dbReference>
<proteinExistence type="predicted"/>
<feature type="domain" description="M23ase beta-sheet core" evidence="2">
    <location>
        <begin position="507"/>
        <end position="600"/>
    </location>
</feature>
<dbReference type="Proteomes" id="UP000297948">
    <property type="component" value="Unassembled WGS sequence"/>
</dbReference>
<dbReference type="PANTHER" id="PTHR21666:SF270">
    <property type="entry name" value="MUREIN HYDROLASE ACTIVATOR ENVC"/>
    <property type="match status" value="1"/>
</dbReference>
<feature type="compositionally biased region" description="Polar residues" evidence="1">
    <location>
        <begin position="250"/>
        <end position="261"/>
    </location>
</feature>
<accession>A0A4Z0GB32</accession>
<dbReference type="CDD" id="cd12797">
    <property type="entry name" value="M23_peptidase"/>
    <property type="match status" value="1"/>
</dbReference>
<feature type="compositionally biased region" description="Polar residues" evidence="1">
    <location>
        <begin position="220"/>
        <end position="231"/>
    </location>
</feature>
<dbReference type="RefSeq" id="WP_135341955.1">
    <property type="nucleotide sequence ID" value="NZ_JBHLTX010000045.1"/>
</dbReference>
<feature type="region of interest" description="Disordered" evidence="1">
    <location>
        <begin position="182"/>
        <end position="235"/>
    </location>
</feature>
<evidence type="ECO:0000313" key="4">
    <source>
        <dbReference type="Proteomes" id="UP000297948"/>
    </source>
</evidence>
<dbReference type="SUPFAM" id="SSF51261">
    <property type="entry name" value="Duplicated hybrid motif"/>
    <property type="match status" value="1"/>
</dbReference>
<evidence type="ECO:0000313" key="3">
    <source>
        <dbReference type="EMBL" id="TGA91595.1"/>
    </source>
</evidence>
<dbReference type="OrthoDB" id="5244067at2"/>
<dbReference type="Gene3D" id="2.70.70.10">
    <property type="entry name" value="Glucose Permease (Domain IIA)"/>
    <property type="match status" value="1"/>
</dbReference>
<evidence type="ECO:0000256" key="1">
    <source>
        <dbReference type="SAM" id="MobiDB-lite"/>
    </source>
</evidence>
<feature type="compositionally biased region" description="Acidic residues" evidence="1">
    <location>
        <begin position="326"/>
        <end position="338"/>
    </location>
</feature>
<dbReference type="InterPro" id="IPR050570">
    <property type="entry name" value="Cell_wall_metabolism_enzyme"/>
</dbReference>
<feature type="region of interest" description="Disordered" evidence="1">
    <location>
        <begin position="249"/>
        <end position="375"/>
    </location>
</feature>
<organism evidence="3 4">
    <name type="scientific">Streptomyces palmae</name>
    <dbReference type="NCBI Taxonomy" id="1701085"/>
    <lineage>
        <taxon>Bacteria</taxon>
        <taxon>Bacillati</taxon>
        <taxon>Actinomycetota</taxon>
        <taxon>Actinomycetes</taxon>
        <taxon>Kitasatosporales</taxon>
        <taxon>Streptomycetaceae</taxon>
        <taxon>Streptomyces</taxon>
    </lineage>
</organism>
<sequence length="612" mass="63758">MNDRHPSGPQSPTDHAPDASHSPYYGEAGEQQGASQSHAGYDGYSTGTFSGLGTAYGEDNPLYGGYGSQDTGQYGFGYPGGGTAQAGGFAGEFDTGQYATTASYADGAYSGMNSSGTGQFTVDAYGTGQFETGAYPTGQFETGQFPTGQFETGSHETGLHGTASYADSGQWDLGFAQQSGLQDTGSFTTSGYGDGGTDTGGYDTSGLWGDPARQPGVSIPAQQTTEATGQWDSVGRWDAPAEWDTRQWAEDTSWQGSTAQRTEGVDTGLTQTWDTTAWATGDSVYEQRSPDPDPAPSAEDADRTPDLDDLDLPYAAAEPGPGETPGVDDADTDTDTDTADDHDKEPVLVGAAVGGGGGSREDGARARRRTGASRPKRSALLTVAVPSVAIMGVTAVAAAAVGMGNDGKQDNSTNQAAPDTGAVKASVANRKLDTQLAGLSDRADDFANRASRTQERIDLKARQEAERKRKIEEARRKEALRPKFALPVSQHGLSATFGQAGLNWMSVHTGIDFPVDEGTPVMAATDGTVTTKFNSAYGNMAIVTSPDGTQTWYCHLSSTRIRSGSVKAGDVIAYSGNTGNSTGPHLHFEVRPGGGSAIDPLTWLRSHGVDPT</sequence>
<protein>
    <submittedName>
        <fullName evidence="3">M23 family metallopeptidase</fullName>
    </submittedName>
</protein>
<dbReference type="FunFam" id="2.70.70.10:FF:000013">
    <property type="entry name" value="Peptidase family M23"/>
    <property type="match status" value="1"/>
</dbReference>
<dbReference type="Pfam" id="PF01551">
    <property type="entry name" value="Peptidase_M23"/>
    <property type="match status" value="1"/>
</dbReference>
<name>A0A4Z0GB32_9ACTN</name>
<dbReference type="AlphaFoldDB" id="A0A4Z0GB32"/>
<reference evidence="3 4" key="1">
    <citation type="submission" date="2019-03" db="EMBL/GenBank/DDBJ databases">
        <authorList>
            <person name="Gonzalez-Pimentel J.L."/>
        </authorList>
    </citation>
    <scope>NUCLEOTIDE SEQUENCE [LARGE SCALE GENOMIC DNA]</scope>
    <source>
        <strain evidence="3 4">JCM 31289</strain>
    </source>
</reference>
<dbReference type="InterPro" id="IPR016047">
    <property type="entry name" value="M23ase_b-sheet_dom"/>
</dbReference>
<dbReference type="GO" id="GO:0004222">
    <property type="term" value="F:metalloendopeptidase activity"/>
    <property type="evidence" value="ECO:0007669"/>
    <property type="project" value="TreeGrafter"/>
</dbReference>